<dbReference type="OrthoDB" id="5297508at2"/>
<evidence type="ECO:0000256" key="5">
    <source>
        <dbReference type="ARBA" id="ARBA00023136"/>
    </source>
</evidence>
<name>A0A1I4YT88_9GAMM</name>
<evidence type="ECO:0000259" key="7">
    <source>
        <dbReference type="Pfam" id="PF00324"/>
    </source>
</evidence>
<dbReference type="InterPro" id="IPR004840">
    <property type="entry name" value="Amino_acid_permease_CS"/>
</dbReference>
<evidence type="ECO:0000256" key="1">
    <source>
        <dbReference type="ARBA" id="ARBA00004429"/>
    </source>
</evidence>
<dbReference type="Pfam" id="PF00324">
    <property type="entry name" value="AA_permease"/>
    <property type="match status" value="1"/>
</dbReference>
<feature type="transmembrane region" description="Helical" evidence="6">
    <location>
        <begin position="127"/>
        <end position="145"/>
    </location>
</feature>
<gene>
    <name evidence="8" type="ORF">SAMN05421579_10311</name>
</gene>
<feature type="transmembrane region" description="Helical" evidence="6">
    <location>
        <begin position="240"/>
        <end position="261"/>
    </location>
</feature>
<dbReference type="AlphaFoldDB" id="A0A1I4YT88"/>
<dbReference type="Gene3D" id="1.20.1740.10">
    <property type="entry name" value="Amino acid/polyamine transporter I"/>
    <property type="match status" value="1"/>
</dbReference>
<reference evidence="9" key="1">
    <citation type="submission" date="2016-10" db="EMBL/GenBank/DDBJ databases">
        <authorList>
            <person name="Varghese N."/>
            <person name="Submissions S."/>
        </authorList>
    </citation>
    <scope>NUCLEOTIDE SEQUENCE [LARGE SCALE GENOMIC DNA]</scope>
    <source>
        <strain evidence="9">DSM 16522</strain>
    </source>
</reference>
<keyword evidence="2" id="KW-0813">Transport</keyword>
<dbReference type="GO" id="GO:0006865">
    <property type="term" value="P:amino acid transport"/>
    <property type="evidence" value="ECO:0007669"/>
    <property type="project" value="InterPro"/>
</dbReference>
<feature type="domain" description="Amino acid permease/ SLC12A" evidence="7">
    <location>
        <begin position="18"/>
        <end position="450"/>
    </location>
</feature>
<feature type="transmembrane region" description="Helical" evidence="6">
    <location>
        <begin position="195"/>
        <end position="219"/>
    </location>
</feature>
<feature type="transmembrane region" description="Helical" evidence="6">
    <location>
        <begin position="46"/>
        <end position="62"/>
    </location>
</feature>
<dbReference type="InterPro" id="IPR004841">
    <property type="entry name" value="AA-permease/SLC12A_dom"/>
</dbReference>
<comment type="subcellular location">
    <subcellularLocation>
        <location evidence="1">Cell inner membrane</location>
        <topology evidence="1">Multi-pass membrane protein</topology>
    </subcellularLocation>
</comment>
<feature type="transmembrane region" description="Helical" evidence="6">
    <location>
        <begin position="358"/>
        <end position="378"/>
    </location>
</feature>
<feature type="transmembrane region" description="Helical" evidence="6">
    <location>
        <begin position="157"/>
        <end position="175"/>
    </location>
</feature>
<evidence type="ECO:0000256" key="3">
    <source>
        <dbReference type="ARBA" id="ARBA00022692"/>
    </source>
</evidence>
<evidence type="ECO:0000313" key="9">
    <source>
        <dbReference type="Proteomes" id="UP000199011"/>
    </source>
</evidence>
<dbReference type="PANTHER" id="PTHR43495:SF3">
    <property type="entry name" value="PHENYLALANINE-SPECIFIC PERMEASE"/>
    <property type="match status" value="1"/>
</dbReference>
<sequence>MAEQEQQSTLKRGLKNRHIQLIALGGAVGTGLFLGIAQTIKMAGPSVILGYAIGGFIAFLIMRQLGEMVVEEPVAGSFSHFAYKYWGNFAGFLSGWNYWAMFILVGMAELTAVGLYIQYWWPEVPTWVSAAIFFVLINLVNLINVRLYGETEFWFSLIKVGAIIGMIIFGSYLLISGNGGPQASITNLWQKGGFMPNGISGLIMAMAVIMFSFGGLETVGITAAEAENPERNIPKATNQVVYRILLFYIGSLAILLSLYPWANVIEGGSPFVLIFHNLDSFWVANVLNVVVLTAALSVYNSGVYCNSRMLYGLAKQGNAPRILIKVNKRSVPVLSIGLSALATSIGVLVNYVMPGKAFELLMALVVTTLVINWIMICFAHLKFRAAKNKEGIKTKFQALWYPFGNYLCLAFLVFILIIILMMPPIRISVILMPFWIAVLWGGYLIAQSKKTKK</sequence>
<keyword evidence="9" id="KW-1185">Reference proteome</keyword>
<dbReference type="PANTHER" id="PTHR43495">
    <property type="entry name" value="GABA PERMEASE"/>
    <property type="match status" value="1"/>
</dbReference>
<dbReference type="PROSITE" id="PS00218">
    <property type="entry name" value="AMINO_ACID_PERMEASE_1"/>
    <property type="match status" value="1"/>
</dbReference>
<dbReference type="GO" id="GO:0005886">
    <property type="term" value="C:plasma membrane"/>
    <property type="evidence" value="ECO:0007669"/>
    <property type="project" value="UniProtKB-SubCell"/>
</dbReference>
<feature type="transmembrane region" description="Helical" evidence="6">
    <location>
        <begin position="98"/>
        <end position="121"/>
    </location>
</feature>
<evidence type="ECO:0000313" key="8">
    <source>
        <dbReference type="EMBL" id="SFN40983.1"/>
    </source>
</evidence>
<protein>
    <submittedName>
        <fullName evidence="8">Aromatic amino acid:proton symporter, AAT family</fullName>
    </submittedName>
</protein>
<dbReference type="FunFam" id="1.20.1740.10:FF:000001">
    <property type="entry name" value="Amino acid permease"/>
    <property type="match status" value="1"/>
</dbReference>
<keyword evidence="5 6" id="KW-0472">Membrane</keyword>
<feature type="transmembrane region" description="Helical" evidence="6">
    <location>
        <begin position="21"/>
        <end position="40"/>
    </location>
</feature>
<evidence type="ECO:0000256" key="6">
    <source>
        <dbReference type="SAM" id="Phobius"/>
    </source>
</evidence>
<proteinExistence type="predicted"/>
<feature type="transmembrane region" description="Helical" evidence="6">
    <location>
        <begin position="399"/>
        <end position="421"/>
    </location>
</feature>
<organism evidence="8 9">
    <name type="scientific">Xenorhabdus japonica</name>
    <dbReference type="NCBI Taxonomy" id="53341"/>
    <lineage>
        <taxon>Bacteria</taxon>
        <taxon>Pseudomonadati</taxon>
        <taxon>Pseudomonadota</taxon>
        <taxon>Gammaproteobacteria</taxon>
        <taxon>Enterobacterales</taxon>
        <taxon>Morganellaceae</taxon>
        <taxon>Xenorhabdus</taxon>
    </lineage>
</organism>
<dbReference type="GO" id="GO:0055085">
    <property type="term" value="P:transmembrane transport"/>
    <property type="evidence" value="ECO:0007669"/>
    <property type="project" value="InterPro"/>
</dbReference>
<dbReference type="EMBL" id="FOVO01000003">
    <property type="protein sequence ID" value="SFN40983.1"/>
    <property type="molecule type" value="Genomic_DNA"/>
</dbReference>
<keyword evidence="3 6" id="KW-0812">Transmembrane</keyword>
<evidence type="ECO:0000256" key="4">
    <source>
        <dbReference type="ARBA" id="ARBA00022989"/>
    </source>
</evidence>
<dbReference type="Proteomes" id="UP000199011">
    <property type="component" value="Unassembled WGS sequence"/>
</dbReference>
<accession>A0A1I4YT88</accession>
<feature type="transmembrane region" description="Helical" evidence="6">
    <location>
        <begin position="281"/>
        <end position="299"/>
    </location>
</feature>
<feature type="transmembrane region" description="Helical" evidence="6">
    <location>
        <begin position="427"/>
        <end position="446"/>
    </location>
</feature>
<evidence type="ECO:0000256" key="2">
    <source>
        <dbReference type="ARBA" id="ARBA00022448"/>
    </source>
</evidence>
<keyword evidence="4 6" id="KW-1133">Transmembrane helix</keyword>
<dbReference type="RefSeq" id="WP_092517314.1">
    <property type="nucleotide sequence ID" value="NZ_CAWRAH010000048.1"/>
</dbReference>
<dbReference type="PIRSF" id="PIRSF006060">
    <property type="entry name" value="AA_transporter"/>
    <property type="match status" value="1"/>
</dbReference>
<feature type="transmembrane region" description="Helical" evidence="6">
    <location>
        <begin position="331"/>
        <end position="352"/>
    </location>
</feature>